<feature type="transmembrane region" description="Helical" evidence="2">
    <location>
        <begin position="787"/>
        <end position="803"/>
    </location>
</feature>
<dbReference type="InterPro" id="IPR001036">
    <property type="entry name" value="Acrflvin-R"/>
</dbReference>
<feature type="transmembrane region" description="Helical" evidence="2">
    <location>
        <begin position="464"/>
        <end position="486"/>
    </location>
</feature>
<dbReference type="SUPFAM" id="SSF82693">
    <property type="entry name" value="Multidrug efflux transporter AcrB pore domain, PN1, PN2, PC1 and PC2 subdomains"/>
    <property type="match status" value="1"/>
</dbReference>
<evidence type="ECO:0000256" key="1">
    <source>
        <dbReference type="ARBA" id="ARBA00004141"/>
    </source>
</evidence>
<keyword evidence="5" id="KW-1185">Reference proteome</keyword>
<reference evidence="5" key="1">
    <citation type="journal article" date="2010" name="Nat. Biotechnol.">
        <title>Draft genome sequence of the oilseed species Ricinus communis.</title>
        <authorList>
            <person name="Chan A.P."/>
            <person name="Crabtree J."/>
            <person name="Zhao Q."/>
            <person name="Lorenzi H."/>
            <person name="Orvis J."/>
            <person name="Puiu D."/>
            <person name="Melake-Berhan A."/>
            <person name="Jones K.M."/>
            <person name="Redman J."/>
            <person name="Chen G."/>
            <person name="Cahoon E.B."/>
            <person name="Gedil M."/>
            <person name="Stanke M."/>
            <person name="Haas B.J."/>
            <person name="Wortman J.R."/>
            <person name="Fraser-Liggett C.M."/>
            <person name="Ravel J."/>
            <person name="Rabinowicz P.D."/>
        </authorList>
    </citation>
    <scope>NUCLEOTIDE SEQUENCE [LARGE SCALE GENOMIC DNA]</scope>
    <source>
        <strain evidence="5">cv. Hale</strain>
    </source>
</reference>
<dbReference type="Proteomes" id="UP000008311">
    <property type="component" value="Unassembled WGS sequence"/>
</dbReference>
<evidence type="ECO:0000313" key="4">
    <source>
        <dbReference type="EMBL" id="EEF27272.1"/>
    </source>
</evidence>
<accession>B9TA43</accession>
<feature type="transmembrane region" description="Helical" evidence="2">
    <location>
        <begin position="759"/>
        <end position="780"/>
    </location>
</feature>
<dbReference type="Gene3D" id="3.30.70.1320">
    <property type="entry name" value="Multidrug efflux transporter AcrB pore domain like"/>
    <property type="match status" value="1"/>
</dbReference>
<evidence type="ECO:0000256" key="2">
    <source>
        <dbReference type="SAM" id="Phobius"/>
    </source>
</evidence>
<feature type="transmembrane region" description="Helical" evidence="2">
    <location>
        <begin position="674"/>
        <end position="694"/>
    </location>
</feature>
<dbReference type="AlphaFoldDB" id="B9TA43"/>
<dbReference type="eggNOG" id="ENOG502RHH3">
    <property type="taxonomic scope" value="Eukaryota"/>
</dbReference>
<gene>
    <name evidence="4" type="ORF">RCOM_0208110</name>
</gene>
<protein>
    <recommendedName>
        <fullName evidence="3">Major facilitator superfamily (MFS) profile domain-containing protein</fullName>
    </recommendedName>
</protein>
<dbReference type="Gene3D" id="1.20.1640.10">
    <property type="entry name" value="Multidrug efflux transporter AcrB transmembrane domain"/>
    <property type="match status" value="3"/>
</dbReference>
<dbReference type="CDD" id="cd06173">
    <property type="entry name" value="MFS_MefA_like"/>
    <property type="match status" value="1"/>
</dbReference>
<dbReference type="Pfam" id="PF07690">
    <property type="entry name" value="MFS_1"/>
    <property type="match status" value="1"/>
</dbReference>
<dbReference type="STRING" id="3988.B9TA43"/>
<dbReference type="Pfam" id="PF00873">
    <property type="entry name" value="ACR_tran"/>
    <property type="match status" value="2"/>
</dbReference>
<evidence type="ECO:0000259" key="3">
    <source>
        <dbReference type="PROSITE" id="PS50850"/>
    </source>
</evidence>
<feature type="transmembrane region" description="Helical" evidence="2">
    <location>
        <begin position="877"/>
        <end position="896"/>
    </location>
</feature>
<feature type="domain" description="Major facilitator superfamily (MFS) profile" evidence="3">
    <location>
        <begin position="516"/>
        <end position="900"/>
    </location>
</feature>
<keyword evidence="2" id="KW-0812">Transmembrane</keyword>
<dbReference type="Gene3D" id="1.20.1250.20">
    <property type="entry name" value="MFS general substrate transporter like domains"/>
    <property type="match status" value="1"/>
</dbReference>
<dbReference type="GO" id="GO:0005886">
    <property type="term" value="C:plasma membrane"/>
    <property type="evidence" value="ECO:0000318"/>
    <property type="project" value="GO_Central"/>
</dbReference>
<dbReference type="InterPro" id="IPR020846">
    <property type="entry name" value="MFS_dom"/>
</dbReference>
<dbReference type="PROSITE" id="PS50850">
    <property type="entry name" value="MFS"/>
    <property type="match status" value="1"/>
</dbReference>
<proteinExistence type="predicted"/>
<dbReference type="Gene3D" id="3.30.70.1430">
    <property type="entry name" value="Multidrug efflux transporter AcrB pore domain"/>
    <property type="match status" value="1"/>
</dbReference>
<feature type="transmembrane region" description="Helical" evidence="2">
    <location>
        <begin position="12"/>
        <end position="33"/>
    </location>
</feature>
<keyword evidence="2" id="KW-1133">Transmembrane helix</keyword>
<feature type="transmembrane region" description="Helical" evidence="2">
    <location>
        <begin position="724"/>
        <end position="747"/>
    </location>
</feature>
<feature type="transmembrane region" description="Helical" evidence="2">
    <location>
        <begin position="521"/>
        <end position="541"/>
    </location>
</feature>
<dbReference type="Gene3D" id="3.30.2090.10">
    <property type="entry name" value="Multidrug efflux transporter AcrB TolC docking domain, DN and DC subdomains"/>
    <property type="match status" value="1"/>
</dbReference>
<feature type="transmembrane region" description="Helical" evidence="2">
    <location>
        <begin position="553"/>
        <end position="576"/>
    </location>
</feature>
<dbReference type="PRINTS" id="PR00702">
    <property type="entry name" value="ACRIFLAVINRP"/>
</dbReference>
<dbReference type="GO" id="GO:0042910">
    <property type="term" value="F:xenobiotic transmembrane transporter activity"/>
    <property type="evidence" value="ECO:0000318"/>
    <property type="project" value="GO_Central"/>
</dbReference>
<feature type="transmembrane region" description="Helical" evidence="2">
    <location>
        <begin position="413"/>
        <end position="439"/>
    </location>
</feature>
<feature type="transmembrane region" description="Helical" evidence="2">
    <location>
        <begin position="492"/>
        <end position="514"/>
    </location>
</feature>
<dbReference type="InParanoid" id="B9TA43"/>
<evidence type="ECO:0000313" key="5">
    <source>
        <dbReference type="Proteomes" id="UP000008311"/>
    </source>
</evidence>
<sequence>MNSILRFAVHFRWMIIFLTAILAGVGAWQLNLLPIDVTPDITNKQVQINTVIPTLTPVEVEKRVTYPIETAIAGLNGVENFRSFSRNGFSQVTVIFKESANLYFMRQQIAERLTLARANLPAGAEPIMGPVSTGLGEVFHYSVEFEFPDGKNALKVDGKPGWQTDGSFLTDEGQRLYDRISQLAYLRTVQDWIIRPQLRTTAGVADVDSLGGYVKQYVVEPEPNKLAVYGISIKELGQALEENNTSAGGNYIQRSGESYLVRADGRIKTIEEISHAVVTTRQGVPISVGQLAKVSIGGELRTGAASRNGYETVVGSALMLVGANSRTVAGAVGDKLKEIGQTLPPGIIVVPALDRSQLVIATITTVAKNLAEGALLVVVVLFVLLGLSAIVMTTVPLAMAGGVFALALRDIPFSISAAVGFIAVSGVAVLNGLVLISAIKKRTDAGMQAEAAVAEGSMERVRPVMMTALVAILGFIPMAIATGTGAEVQKPLATVVIGGLMTATALTLFVLPALTTLLHLFLAQVVALIGTGLATVALGLLAFDLAGGNAGQILGTALAIKMGAYILVAPIATAFVNHFSRRSLLVTLDLVRAAVAVSLPFVSEIWQIYVLIFVLQSASAAFTPTFQATIPDVLPDEEDYTRALSLSRLAYDLESVASPILAAALLTVISFHGIFFGTTIGFIASAALVVSVILPKSPPVIKRGIYDRTTRGMRIYLATPRLRGLLALNLAAASASAMVIVNTVVLVQGKFELTQQNTALAFVAFGAGSMLSALLLPRIIKFQSDRIVMLVGAAILSIGLLIGSQVTGYQTLLLLWFSLGLGYSLIQTPSGRLLRRSSHAEDRPALFAAQFALSHACWLVTYPLAGWLGAKVDLPTTFIALGWLAVLSLMIASWVWGKHDHPPFNIITMTCQLRSTSKESWLWNASA</sequence>
<dbReference type="InterPro" id="IPR027463">
    <property type="entry name" value="AcrB_DN_DC_subdom"/>
</dbReference>
<dbReference type="SUPFAM" id="SSF103473">
    <property type="entry name" value="MFS general substrate transporter"/>
    <property type="match status" value="1"/>
</dbReference>
<name>B9TA43_RICCO</name>
<dbReference type="InterPro" id="IPR011701">
    <property type="entry name" value="MFS"/>
</dbReference>
<dbReference type="PANTHER" id="PTHR32063:SF24">
    <property type="entry name" value="CATION EFFLUX SYSTEM (ACRB_ACRD_ACRF FAMILY)"/>
    <property type="match status" value="1"/>
</dbReference>
<dbReference type="PANTHER" id="PTHR32063">
    <property type="match status" value="1"/>
</dbReference>
<feature type="transmembrane region" description="Helical" evidence="2">
    <location>
        <begin position="846"/>
        <end position="865"/>
    </location>
</feature>
<comment type="subcellular location">
    <subcellularLocation>
        <location evidence="1">Membrane</location>
        <topology evidence="1">Multi-pass membrane protein</topology>
    </subcellularLocation>
</comment>
<dbReference type="EMBL" id="EQ975546">
    <property type="protein sequence ID" value="EEF27272.1"/>
    <property type="molecule type" value="Genomic_DNA"/>
</dbReference>
<keyword evidence="2" id="KW-0472">Membrane</keyword>
<dbReference type="SUPFAM" id="SSF82866">
    <property type="entry name" value="Multidrug efflux transporter AcrB transmembrane domain"/>
    <property type="match status" value="1"/>
</dbReference>
<feature type="transmembrane region" description="Helical" evidence="2">
    <location>
        <begin position="374"/>
        <end position="407"/>
    </location>
</feature>
<dbReference type="InterPro" id="IPR036259">
    <property type="entry name" value="MFS_trans_sf"/>
</dbReference>
<organism evidence="4 5">
    <name type="scientific">Ricinus communis</name>
    <name type="common">Castor bean</name>
    <dbReference type="NCBI Taxonomy" id="3988"/>
    <lineage>
        <taxon>Eukaryota</taxon>
        <taxon>Viridiplantae</taxon>
        <taxon>Streptophyta</taxon>
        <taxon>Embryophyta</taxon>
        <taxon>Tracheophyta</taxon>
        <taxon>Spermatophyta</taxon>
        <taxon>Magnoliopsida</taxon>
        <taxon>eudicotyledons</taxon>
        <taxon>Gunneridae</taxon>
        <taxon>Pentapetalae</taxon>
        <taxon>rosids</taxon>
        <taxon>fabids</taxon>
        <taxon>Malpighiales</taxon>
        <taxon>Euphorbiaceae</taxon>
        <taxon>Acalyphoideae</taxon>
        <taxon>Acalypheae</taxon>
        <taxon>Ricinus</taxon>
    </lineage>
</organism>
<dbReference type="SUPFAM" id="SSF82714">
    <property type="entry name" value="Multidrug efflux transporter AcrB TolC docking domain, DN and DC subdomains"/>
    <property type="match status" value="1"/>
</dbReference>